<evidence type="ECO:0000256" key="5">
    <source>
        <dbReference type="ARBA" id="ARBA00022963"/>
    </source>
</evidence>
<comment type="catalytic activity">
    <reaction evidence="1">
        <text>a 1,2-diacyl-sn-glycero-3-phosphocholine + H2O = a 1,2-diacyl-sn-glycero-3-phosphate + choline + H(+)</text>
        <dbReference type="Rhea" id="RHEA:14445"/>
        <dbReference type="ChEBI" id="CHEBI:15354"/>
        <dbReference type="ChEBI" id="CHEBI:15377"/>
        <dbReference type="ChEBI" id="CHEBI:15378"/>
        <dbReference type="ChEBI" id="CHEBI:57643"/>
        <dbReference type="ChEBI" id="CHEBI:58608"/>
        <dbReference type="EC" id="3.1.4.4"/>
    </reaction>
</comment>
<reference evidence="9" key="1">
    <citation type="submission" date="2011-03" db="EMBL/GenBank/DDBJ databases">
        <authorList>
            <person name="Voget S."/>
            <person name="Streit W.R."/>
            <person name="Jaeger K.E."/>
            <person name="Daniel R."/>
        </authorList>
    </citation>
    <scope>NUCLEOTIDE SEQUENCE [LARGE SCALE GENOMIC DNA]</scope>
    <source>
        <strain evidence="9">PG1</strain>
    </source>
</reference>
<feature type="domain" description="PLD phosphodiesterase" evidence="7">
    <location>
        <begin position="479"/>
        <end position="510"/>
    </location>
</feature>
<evidence type="ECO:0000313" key="9">
    <source>
        <dbReference type="Proteomes" id="UP000031838"/>
    </source>
</evidence>
<dbReference type="GO" id="GO:0016891">
    <property type="term" value="F:RNA endonuclease activity producing 5'-phosphomonoesters, hydrolytic mechanism"/>
    <property type="evidence" value="ECO:0007669"/>
    <property type="project" value="TreeGrafter"/>
</dbReference>
<proteinExistence type="inferred from homology"/>
<feature type="domain" description="PLD phosphodiesterase" evidence="7">
    <location>
        <begin position="260"/>
        <end position="294"/>
    </location>
</feature>
<keyword evidence="4" id="KW-0378">Hydrolase</keyword>
<evidence type="ECO:0000313" key="8">
    <source>
        <dbReference type="EMBL" id="AJK48622.1"/>
    </source>
</evidence>
<dbReference type="PANTHER" id="PTHR43856">
    <property type="entry name" value="CARDIOLIPIN HYDROLASE"/>
    <property type="match status" value="1"/>
</dbReference>
<name>A0A0B6RTE3_BURPL</name>
<dbReference type="SUPFAM" id="SSF56024">
    <property type="entry name" value="Phospholipase D/nuclease"/>
    <property type="match status" value="2"/>
</dbReference>
<dbReference type="KEGG" id="bgp:BGL_2c05380"/>
<evidence type="ECO:0000256" key="1">
    <source>
        <dbReference type="ARBA" id="ARBA00000798"/>
    </source>
</evidence>
<dbReference type="SMART" id="SM00155">
    <property type="entry name" value="PLDc"/>
    <property type="match status" value="2"/>
</dbReference>
<evidence type="ECO:0000259" key="7">
    <source>
        <dbReference type="PROSITE" id="PS50035"/>
    </source>
</evidence>
<dbReference type="EMBL" id="CP002581">
    <property type="protein sequence ID" value="AJK48622.1"/>
    <property type="molecule type" value="Genomic_DNA"/>
</dbReference>
<dbReference type="InterPro" id="IPR025202">
    <property type="entry name" value="PLD-like_dom"/>
</dbReference>
<accession>A0A0B6RTE3</accession>
<evidence type="ECO:0000256" key="6">
    <source>
        <dbReference type="ARBA" id="ARBA00023098"/>
    </source>
</evidence>
<dbReference type="AlphaFoldDB" id="A0A0B6RTE3"/>
<organism evidence="8 9">
    <name type="scientific">Burkholderia plantarii</name>
    <dbReference type="NCBI Taxonomy" id="41899"/>
    <lineage>
        <taxon>Bacteria</taxon>
        <taxon>Pseudomonadati</taxon>
        <taxon>Pseudomonadota</taxon>
        <taxon>Betaproteobacteria</taxon>
        <taxon>Burkholderiales</taxon>
        <taxon>Burkholderiaceae</taxon>
        <taxon>Burkholderia</taxon>
    </lineage>
</organism>
<reference evidence="8 9" key="2">
    <citation type="journal article" date="2016" name="Appl. Microbiol. Biotechnol.">
        <title>Mutations improving production and secretion of extracellular lipase by Burkholderia glumae PG1.</title>
        <authorList>
            <person name="Knapp A."/>
            <person name="Voget S."/>
            <person name="Gao R."/>
            <person name="Zaburannyi N."/>
            <person name="Krysciak D."/>
            <person name="Breuer M."/>
            <person name="Hauer B."/>
            <person name="Streit W.R."/>
            <person name="Muller R."/>
            <person name="Daniel R."/>
            <person name="Jaeger K.E."/>
        </authorList>
    </citation>
    <scope>NUCLEOTIDE SEQUENCE [LARGE SCALE GENOMIC DNA]</scope>
    <source>
        <strain evidence="8 9">PG1</strain>
    </source>
</reference>
<evidence type="ECO:0000256" key="2">
    <source>
        <dbReference type="ARBA" id="ARBA00008664"/>
    </source>
</evidence>
<dbReference type="EC" id="3.1.4.4" evidence="3"/>
<keyword evidence="9" id="KW-1185">Reference proteome</keyword>
<dbReference type="GO" id="GO:0016042">
    <property type="term" value="P:lipid catabolic process"/>
    <property type="evidence" value="ECO:0007669"/>
    <property type="project" value="UniProtKB-KW"/>
</dbReference>
<dbReference type="InterPro" id="IPR001736">
    <property type="entry name" value="PLipase_D/transphosphatidylase"/>
</dbReference>
<dbReference type="GO" id="GO:0004630">
    <property type="term" value="F:phospholipase D activity"/>
    <property type="evidence" value="ECO:0007669"/>
    <property type="project" value="UniProtKB-EC"/>
</dbReference>
<dbReference type="InterPro" id="IPR051406">
    <property type="entry name" value="PLD_domain"/>
</dbReference>
<dbReference type="CDD" id="cd09173">
    <property type="entry name" value="PLDc_Nuc_like_unchar1_2"/>
    <property type="match status" value="1"/>
</dbReference>
<dbReference type="GO" id="GO:0006793">
    <property type="term" value="P:phosphorus metabolic process"/>
    <property type="evidence" value="ECO:0007669"/>
    <property type="project" value="UniProtKB-ARBA"/>
</dbReference>
<dbReference type="Pfam" id="PF13091">
    <property type="entry name" value="PLDc_2"/>
    <property type="match status" value="1"/>
</dbReference>
<protein>
    <recommendedName>
        <fullName evidence="3">phospholipase D</fullName>
        <ecNumber evidence="3">3.1.4.4</ecNumber>
    </recommendedName>
</protein>
<dbReference type="RefSeq" id="WP_042627229.1">
    <property type="nucleotide sequence ID" value="NZ_CP002581.1"/>
</dbReference>
<comment type="similarity">
    <text evidence="2">Belongs to the phospholipase D family.</text>
</comment>
<dbReference type="Proteomes" id="UP000031838">
    <property type="component" value="Chromosome 2"/>
</dbReference>
<keyword evidence="6" id="KW-0443">Lipid metabolism</keyword>
<dbReference type="Gene3D" id="3.30.870.10">
    <property type="entry name" value="Endonuclease Chain A"/>
    <property type="match status" value="2"/>
</dbReference>
<keyword evidence="5" id="KW-0442">Lipid degradation</keyword>
<dbReference type="HOGENOM" id="CLU_018010_1_0_4"/>
<dbReference type="PROSITE" id="PS50035">
    <property type="entry name" value="PLD"/>
    <property type="match status" value="2"/>
</dbReference>
<dbReference type="PANTHER" id="PTHR43856:SF1">
    <property type="entry name" value="MITOCHONDRIAL CARDIOLIPIN HYDROLASE"/>
    <property type="match status" value="1"/>
</dbReference>
<sequence length="597" mass="65424">MSVTVRSYLSPTLVLLAFDWPPAASRDDFLGFAIRRTPGFHSADGKTRATSSWLPNRLTFDGPVADPQRDAPTDQAPIQKFMWWDARIDPPDRGQSFRYDVLPVVGRPDSLQVLDAEAGHCALTLPDHVVDGVGTWFNRAVVSSQAFARQVAAFGIGEHDTPTAAQALALRTWLANDLQQVFDLMLAPATRAVSAVYHLTDTLWALPAFEAFGRRHGADALAIVYDSHETRRTGKPPLPSPNQPAVDALQGLATLAPRDRTRIMHDKFIVTDDQTVDPHPAVLLTGSANFTTEGLTEQANVLHSFDSAILAGLYNDRARALAANPSIADTAKLANGWSEPVRVGSASVRVAFSPEPGKRRIEIDTIVAAIQAARHSVVFCLFMPTDQALREACFAAGDAGRMMFGLVNRISVKRAGQADADRRNGKPINTTQLANLELYHRSRDNRDVIDAEYFSPATVPKGFEPELRLFPGEPAPSYPPVVIHHKFIVIDAEGENPIVYTGSANMSANSEHDNDENLLEIRDRRLAGTYLAEFLRLYEHYRARALAIEAARGGKVNADAHPTLALRPDSRWTKKYFVAGSPEEKARVALATPEPRA</sequence>
<gene>
    <name evidence="8" type="ORF">BGL_2c05380</name>
</gene>
<evidence type="ECO:0000256" key="4">
    <source>
        <dbReference type="ARBA" id="ARBA00022801"/>
    </source>
</evidence>
<evidence type="ECO:0000256" key="3">
    <source>
        <dbReference type="ARBA" id="ARBA00012027"/>
    </source>
</evidence>